<proteinExistence type="predicted"/>
<comment type="caution">
    <text evidence="2">The sequence shown here is derived from an EMBL/GenBank/DDBJ whole genome shotgun (WGS) entry which is preliminary data.</text>
</comment>
<dbReference type="InterPro" id="IPR052200">
    <property type="entry name" value="Protoporphyrinogen_IX_DH"/>
</dbReference>
<dbReference type="OrthoDB" id="2146857at2"/>
<sequence>MKTMILFGSTYGYTKECAIKLANELEGEVCLVNIGKGTIPALDSYDTILIGGSIYMGQIQKKIKEYCISNEAALKNKNLGFFISCGTPDNFDDNIINAFPEPLLKSALSIENFGGELRTDKMKLSHKLITNLMKKATAKENNPQTKPLPQNIEKMVQTIQSKCH</sequence>
<dbReference type="GO" id="GO:0010181">
    <property type="term" value="F:FMN binding"/>
    <property type="evidence" value="ECO:0007669"/>
    <property type="project" value="TreeGrafter"/>
</dbReference>
<name>A0A0L6TXY7_9FIRM</name>
<evidence type="ECO:0000313" key="2">
    <source>
        <dbReference type="EMBL" id="KNZ40932.1"/>
    </source>
</evidence>
<evidence type="ECO:0000259" key="1">
    <source>
        <dbReference type="Pfam" id="PF12724"/>
    </source>
</evidence>
<dbReference type="Pfam" id="PF12724">
    <property type="entry name" value="Flavodoxin_5"/>
    <property type="match status" value="1"/>
</dbReference>
<accession>A0A0L6TXY7</accession>
<dbReference type="InterPro" id="IPR029039">
    <property type="entry name" value="Flavoprotein-like_sf"/>
</dbReference>
<dbReference type="PANTHER" id="PTHR38030:SF2">
    <property type="entry name" value="PROTOPORPHYRINOGEN IX DEHYDROGENASE [QUINONE]"/>
    <property type="match status" value="1"/>
</dbReference>
<dbReference type="GO" id="GO:0006783">
    <property type="term" value="P:heme biosynthetic process"/>
    <property type="evidence" value="ECO:0007669"/>
    <property type="project" value="TreeGrafter"/>
</dbReference>
<evidence type="ECO:0000313" key="3">
    <source>
        <dbReference type="Proteomes" id="UP000036873"/>
    </source>
</evidence>
<feature type="domain" description="Flavodoxin" evidence="1">
    <location>
        <begin position="4"/>
        <end position="141"/>
    </location>
</feature>
<dbReference type="RefSeq" id="WP_050741139.1">
    <property type="nucleotide sequence ID" value="NZ_LGYO01000040.1"/>
</dbReference>
<dbReference type="InterPro" id="IPR026816">
    <property type="entry name" value="Flavodoxin_dom"/>
</dbReference>
<gene>
    <name evidence="2" type="ORF">AKG39_14580</name>
</gene>
<dbReference type="PANTHER" id="PTHR38030">
    <property type="entry name" value="PROTOPORPHYRINOGEN IX DEHYDROGENASE [MENAQUINONE]"/>
    <property type="match status" value="1"/>
</dbReference>
<dbReference type="GO" id="GO:0070819">
    <property type="term" value="F:menaquinone-dependent protoporphyrinogen oxidase activity"/>
    <property type="evidence" value="ECO:0007669"/>
    <property type="project" value="TreeGrafter"/>
</dbReference>
<protein>
    <recommendedName>
        <fullName evidence="1">Flavodoxin domain-containing protein</fullName>
    </recommendedName>
</protein>
<dbReference type="SUPFAM" id="SSF52218">
    <property type="entry name" value="Flavoproteins"/>
    <property type="match status" value="1"/>
</dbReference>
<organism evidence="2 3">
    <name type="scientific">Acetobacterium bakii</name>
    <dbReference type="NCBI Taxonomy" id="52689"/>
    <lineage>
        <taxon>Bacteria</taxon>
        <taxon>Bacillati</taxon>
        <taxon>Bacillota</taxon>
        <taxon>Clostridia</taxon>
        <taxon>Eubacteriales</taxon>
        <taxon>Eubacteriaceae</taxon>
        <taxon>Acetobacterium</taxon>
    </lineage>
</organism>
<dbReference type="Proteomes" id="UP000036873">
    <property type="component" value="Unassembled WGS sequence"/>
</dbReference>
<keyword evidence="3" id="KW-1185">Reference proteome</keyword>
<dbReference type="AlphaFoldDB" id="A0A0L6TXY7"/>
<reference evidence="3" key="1">
    <citation type="submission" date="2015-07" db="EMBL/GenBank/DDBJ databases">
        <title>Draft genome sequence of Acetobacterium bakii DSM 8293, a potential psychrophilic chemical producer through syngas fermentation.</title>
        <authorList>
            <person name="Song Y."/>
            <person name="Hwang S."/>
            <person name="Cho B.-K."/>
        </authorList>
    </citation>
    <scope>NUCLEOTIDE SEQUENCE [LARGE SCALE GENOMIC DNA]</scope>
    <source>
        <strain evidence="3">DSM 8239</strain>
    </source>
</reference>
<dbReference type="Gene3D" id="3.40.50.360">
    <property type="match status" value="1"/>
</dbReference>
<dbReference type="EMBL" id="LGYO01000040">
    <property type="protein sequence ID" value="KNZ40932.1"/>
    <property type="molecule type" value="Genomic_DNA"/>
</dbReference>
<dbReference type="STRING" id="52689.AKG39_14580"/>